<evidence type="ECO:0008006" key="3">
    <source>
        <dbReference type="Google" id="ProtNLM"/>
    </source>
</evidence>
<name>A0ABS0I3F2_9BACT</name>
<protein>
    <recommendedName>
        <fullName evidence="3">Globin</fullName>
    </recommendedName>
</protein>
<comment type="caution">
    <text evidence="1">The sequence shown here is derived from an EMBL/GenBank/DDBJ whole genome shotgun (WGS) entry which is preliminary data.</text>
</comment>
<evidence type="ECO:0000313" key="1">
    <source>
        <dbReference type="EMBL" id="MBF9221484.1"/>
    </source>
</evidence>
<reference evidence="1 2" key="1">
    <citation type="submission" date="2020-11" db="EMBL/GenBank/DDBJ databases">
        <authorList>
            <person name="Kim M.K."/>
        </authorList>
    </citation>
    <scope>NUCLEOTIDE SEQUENCE [LARGE SCALE GENOMIC DNA]</scope>
    <source>
        <strain evidence="1 2">BT662</strain>
    </source>
</reference>
<dbReference type="EMBL" id="JADQDM010000004">
    <property type="protein sequence ID" value="MBF9221484.1"/>
    <property type="molecule type" value="Genomic_DNA"/>
</dbReference>
<sequence length="145" mass="15962">MTTAEAYDLLLAHAGASPDPDHPKFAGGFLGMLRPYHALCEHNFHEVMQALRTVAPQLQEPAVDRELISALWGICHFGRAWALEKGSMLQRNDLITEADADRLDEWLSIISYAVTSLLDDSGAEEAFQSYDFYLANARGSGPAPN</sequence>
<evidence type="ECO:0000313" key="2">
    <source>
        <dbReference type="Proteomes" id="UP000618931"/>
    </source>
</evidence>
<gene>
    <name evidence="1" type="ORF">I2H31_10250</name>
</gene>
<accession>A0ABS0I3F2</accession>
<proteinExistence type="predicted"/>
<keyword evidence="2" id="KW-1185">Reference proteome</keyword>
<dbReference type="Proteomes" id="UP000618931">
    <property type="component" value="Unassembled WGS sequence"/>
</dbReference>
<organism evidence="1 2">
    <name type="scientific">Hymenobacter ruricola</name>
    <dbReference type="NCBI Taxonomy" id="2791023"/>
    <lineage>
        <taxon>Bacteria</taxon>
        <taxon>Pseudomonadati</taxon>
        <taxon>Bacteroidota</taxon>
        <taxon>Cytophagia</taxon>
        <taxon>Cytophagales</taxon>
        <taxon>Hymenobacteraceae</taxon>
        <taxon>Hymenobacter</taxon>
    </lineage>
</organism>
<dbReference type="RefSeq" id="WP_196292947.1">
    <property type="nucleotide sequence ID" value="NZ_JADQDM010000004.1"/>
</dbReference>